<feature type="compositionally biased region" description="Polar residues" evidence="1">
    <location>
        <begin position="233"/>
        <end position="247"/>
    </location>
</feature>
<feature type="region of interest" description="Disordered" evidence="1">
    <location>
        <begin position="831"/>
        <end position="867"/>
    </location>
</feature>
<reference evidence="3" key="1">
    <citation type="submission" date="2020-11" db="EMBL/GenBank/DDBJ databases">
        <authorList>
            <consortium name="DOE Joint Genome Institute"/>
            <person name="Ahrendt S."/>
            <person name="Riley R."/>
            <person name="Andreopoulos W."/>
            <person name="Labutti K."/>
            <person name="Pangilinan J."/>
            <person name="Ruiz-Duenas F.J."/>
            <person name="Barrasa J.M."/>
            <person name="Sanchez-Garcia M."/>
            <person name="Camarero S."/>
            <person name="Miyauchi S."/>
            <person name="Serrano A."/>
            <person name="Linde D."/>
            <person name="Babiker R."/>
            <person name="Drula E."/>
            <person name="Ayuso-Fernandez I."/>
            <person name="Pacheco R."/>
            <person name="Padilla G."/>
            <person name="Ferreira P."/>
            <person name="Barriuso J."/>
            <person name="Kellner H."/>
            <person name="Castanera R."/>
            <person name="Alfaro M."/>
            <person name="Ramirez L."/>
            <person name="Pisabarro A.G."/>
            <person name="Kuo A."/>
            <person name="Tritt A."/>
            <person name="Lipzen A."/>
            <person name="He G."/>
            <person name="Yan M."/>
            <person name="Ng V."/>
            <person name="Cullen D."/>
            <person name="Martin F."/>
            <person name="Rosso M.-N."/>
            <person name="Henrissat B."/>
            <person name="Hibbett D."/>
            <person name="Martinez A.T."/>
            <person name="Grigoriev I.V."/>
        </authorList>
    </citation>
    <scope>NUCLEOTIDE SEQUENCE</scope>
    <source>
        <strain evidence="3">CIRM-BRFM 674</strain>
    </source>
</reference>
<feature type="compositionally biased region" description="Low complexity" evidence="1">
    <location>
        <begin position="271"/>
        <end position="287"/>
    </location>
</feature>
<feature type="compositionally biased region" description="Low complexity" evidence="1">
    <location>
        <begin position="19"/>
        <end position="29"/>
    </location>
</feature>
<sequence>MAVTATLPSSPTRPYSPIHTPSYPYHTPSSPKPSSSPSPIPPSTRSHTRSSTVSHSMPSPTPSSVVSFPSPSKPSPSTPNAHPYAIKTTSTALLSRSNSSAAQSANAVHRYVPPASPSPISPTSGDDGEEYVQKSTGSMGMGRKGRHRYSRSLTDGPMPVPIPPGVVNNATSSYSGYKASPSPSHHVRERARSLASESGEEDTPRRSSTNMGPPTTPLHRYSSSEPFFKAENSDFNSRRSLSNTDNNELNDEGVTLRRRAARMVKPRTRSRNSSMSSNSSVSSSASGRVREMVDELERSSGRDLEEEGTASSRSSSPTKSAFINVPGSPSKRALPHRPSVNDLFSGGSNTSSAPSLMTDKEVVAKEMDETITHVAKRNVLGREPRLLPFPPTVTPLHTGSGSPFIEQQYLQQQYHGLGDYELGFRHAASPHSQTFVVRHGPSPSNLISPTATGNGSNGKPARLLPYPPVTSETALHHPRPRRAVGVSDRDADDTSTTEGEGAYTTALESQPSTDDAESSPASDISAGVDGDSTELSMAELLAVQQALTRNAPAVSGAEAWEIELGDTVKRVGDALGHGPPPGSAKRAKANAGGASFKEIGRKAGRAGTAEKGRAMGTGRDKESLRRPGIMGLFNDMEGDERDRGIAERKGAEERVQEVEDKAKEVEQREREVEAQAEELSSKAKEVDDRARVVDEMKADVEVKGREVEEREKDVEKRLKKIEEHQLALDVRERSLVSREDAVLHRENSVEEDVEEKTQARNADLDIKSQRVEDMEVALLAREEALEQRTKDVALREEAVWNKEESLAEREKMLHKAEEALQIAKKQLSDRELGLESAERDVSAREARMREQEALDRERKEKEAAAEKDAIGQRFTTQKEEEGLQAAQEKRTALPRSGVDILRGCWGTFILPIVGEKRTPAFLSTPSTSTAPPTPSPSISDSRKEDVNGKSSETAEQPQQRNRYLMPTWAIRRDAFWGRFTGGPGGITDGYLVLMGIGMCVVVLRVLGRRGWAMRR</sequence>
<feature type="compositionally biased region" description="Basic residues" evidence="1">
    <location>
        <begin position="256"/>
        <end position="270"/>
    </location>
</feature>
<feature type="transmembrane region" description="Helical" evidence="2">
    <location>
        <begin position="989"/>
        <end position="1007"/>
    </location>
</feature>
<feature type="compositionally biased region" description="Polar residues" evidence="1">
    <location>
        <begin position="1"/>
        <end position="13"/>
    </location>
</feature>
<feature type="region of interest" description="Disordered" evidence="1">
    <location>
        <begin position="577"/>
        <end position="687"/>
    </location>
</feature>
<feature type="compositionally biased region" description="Polar residues" evidence="1">
    <location>
        <begin position="442"/>
        <end position="454"/>
    </location>
</feature>
<feature type="compositionally biased region" description="Low complexity" evidence="1">
    <location>
        <begin position="88"/>
        <end position="107"/>
    </location>
</feature>
<accession>A0A9P5YTD6</accession>
<keyword evidence="4" id="KW-1185">Reference proteome</keyword>
<feature type="region of interest" description="Disordered" evidence="1">
    <location>
        <begin position="434"/>
        <end position="530"/>
    </location>
</feature>
<name>A0A9P5YTD6_9AGAR</name>
<evidence type="ECO:0000313" key="4">
    <source>
        <dbReference type="Proteomes" id="UP000807469"/>
    </source>
</evidence>
<feature type="region of interest" description="Disordered" evidence="1">
    <location>
        <begin position="921"/>
        <end position="961"/>
    </location>
</feature>
<comment type="caution">
    <text evidence="3">The sequence shown here is derived from an EMBL/GenBank/DDBJ whole genome shotgun (WGS) entry which is preliminary data.</text>
</comment>
<dbReference type="OrthoDB" id="2425321at2759"/>
<organism evidence="3 4">
    <name type="scientific">Pholiota conissans</name>
    <dbReference type="NCBI Taxonomy" id="109636"/>
    <lineage>
        <taxon>Eukaryota</taxon>
        <taxon>Fungi</taxon>
        <taxon>Dikarya</taxon>
        <taxon>Basidiomycota</taxon>
        <taxon>Agaricomycotina</taxon>
        <taxon>Agaricomycetes</taxon>
        <taxon>Agaricomycetidae</taxon>
        <taxon>Agaricales</taxon>
        <taxon>Agaricineae</taxon>
        <taxon>Strophariaceae</taxon>
        <taxon>Pholiota</taxon>
    </lineage>
</organism>
<proteinExistence type="predicted"/>
<dbReference type="EMBL" id="MU155331">
    <property type="protein sequence ID" value="KAF9475473.1"/>
    <property type="molecule type" value="Genomic_DNA"/>
</dbReference>
<feature type="compositionally biased region" description="Pro residues" evidence="1">
    <location>
        <begin position="30"/>
        <end position="42"/>
    </location>
</feature>
<keyword evidence="2" id="KW-1133">Transmembrane helix</keyword>
<feature type="compositionally biased region" description="Basic and acidic residues" evidence="1">
    <location>
        <begin position="640"/>
        <end position="687"/>
    </location>
</feature>
<dbReference type="AlphaFoldDB" id="A0A9P5YTD6"/>
<evidence type="ECO:0000256" key="2">
    <source>
        <dbReference type="SAM" id="Phobius"/>
    </source>
</evidence>
<keyword evidence="2" id="KW-0472">Membrane</keyword>
<feature type="compositionally biased region" description="Polar residues" evidence="1">
    <location>
        <begin position="346"/>
        <end position="355"/>
    </location>
</feature>
<feature type="compositionally biased region" description="Polar residues" evidence="1">
    <location>
        <begin position="948"/>
        <end position="961"/>
    </location>
</feature>
<keyword evidence="2" id="KW-0812">Transmembrane</keyword>
<evidence type="ECO:0000256" key="1">
    <source>
        <dbReference type="SAM" id="MobiDB-lite"/>
    </source>
</evidence>
<evidence type="ECO:0000313" key="3">
    <source>
        <dbReference type="EMBL" id="KAF9475473.1"/>
    </source>
</evidence>
<gene>
    <name evidence="3" type="ORF">BDN70DRAFT_883672</name>
</gene>
<feature type="compositionally biased region" description="Basic and acidic residues" evidence="1">
    <location>
        <begin position="288"/>
        <end position="303"/>
    </location>
</feature>
<dbReference type="Proteomes" id="UP000807469">
    <property type="component" value="Unassembled WGS sequence"/>
</dbReference>
<feature type="region of interest" description="Disordered" evidence="1">
    <location>
        <begin position="1"/>
        <end position="355"/>
    </location>
</feature>
<protein>
    <submittedName>
        <fullName evidence="3">Uncharacterized protein</fullName>
    </submittedName>
</protein>
<feature type="compositionally biased region" description="Low complexity" evidence="1">
    <location>
        <begin position="43"/>
        <end position="70"/>
    </location>
</feature>
<feature type="compositionally biased region" description="Basic and acidic residues" evidence="1">
    <location>
        <begin position="608"/>
        <end position="625"/>
    </location>
</feature>